<dbReference type="VEuPathDB" id="FungiDB:RhiirFUN_013848"/>
<evidence type="ECO:0000313" key="1">
    <source>
        <dbReference type="EMBL" id="PKY50220.1"/>
    </source>
</evidence>
<accession>A0A2I1GU97</accession>
<proteinExistence type="predicted"/>
<dbReference type="AlphaFoldDB" id="A0A2I1GU97"/>
<reference evidence="1 2" key="1">
    <citation type="submission" date="2015-10" db="EMBL/GenBank/DDBJ databases">
        <title>Genome analyses suggest a sexual origin of heterokaryosis in a supposedly ancient asexual fungus.</title>
        <authorList>
            <person name="Ropars J."/>
            <person name="Sedzielewska K."/>
            <person name="Noel J."/>
            <person name="Charron P."/>
            <person name="Farinelli L."/>
            <person name="Marton T."/>
            <person name="Kruger M."/>
            <person name="Pelin A."/>
            <person name="Brachmann A."/>
            <person name="Corradi N."/>
        </authorList>
    </citation>
    <scope>NUCLEOTIDE SEQUENCE [LARGE SCALE GENOMIC DNA]</scope>
    <source>
        <strain evidence="1 2">A4</strain>
    </source>
</reference>
<dbReference type="VEuPathDB" id="FungiDB:RhiirA1_464667"/>
<comment type="caution">
    <text evidence="1">The sequence shown here is derived from an EMBL/GenBank/DDBJ whole genome shotgun (WGS) entry which is preliminary data.</text>
</comment>
<evidence type="ECO:0008006" key="3">
    <source>
        <dbReference type="Google" id="ProtNLM"/>
    </source>
</evidence>
<sequence>MSKLNRDILYLVFEEFQDDIKALYSSLSVNKTWCEIIVPILWKNPWKYLTNKNENLLFNVIISHLSDESKNNLINHNIELFPIFPQKPLFNYISFCKHLNLSSIDKVINTIKYYCTESSMSILKNEIYNLFINENTKFTYLYIPQHFDYQIHLIPGAKHCFSEIIFLSCNIGVNDNVLIGLAGICQSIKELELFVESKNSKNSYGITKLIDASKKLIDVRLLTANTGLVNVPIINNLYYVEESLKPFHIILENSLMKHAHTIQYFMITAPPATRILSSLVNLKGLELRIDNHNVKLDFLENVSLSSLRILKSNIFQIKFLRNLILNTDRSLTKISIDNKLHNEIDNKNIIKAIYQNCPNLIYLKLMFRNENILELEQLLINCQYLIGLYFLIINIFNWDKLFEILNISSPTSLFKFKFNIISHESINLESLILFINNWKGRHPMLLQLDSYGCTDLFDLIEEYKSEGIIKKFNYLHRDFEDFEW</sequence>
<evidence type="ECO:0000313" key="2">
    <source>
        <dbReference type="Proteomes" id="UP000234323"/>
    </source>
</evidence>
<dbReference type="Proteomes" id="UP000234323">
    <property type="component" value="Unassembled WGS sequence"/>
</dbReference>
<organism evidence="1 2">
    <name type="scientific">Rhizophagus irregularis</name>
    <dbReference type="NCBI Taxonomy" id="588596"/>
    <lineage>
        <taxon>Eukaryota</taxon>
        <taxon>Fungi</taxon>
        <taxon>Fungi incertae sedis</taxon>
        <taxon>Mucoromycota</taxon>
        <taxon>Glomeromycotina</taxon>
        <taxon>Glomeromycetes</taxon>
        <taxon>Glomerales</taxon>
        <taxon>Glomeraceae</taxon>
        <taxon>Rhizophagus</taxon>
    </lineage>
</organism>
<dbReference type="EMBL" id="LLXI01000843">
    <property type="protein sequence ID" value="PKY50220.1"/>
    <property type="molecule type" value="Genomic_DNA"/>
</dbReference>
<gene>
    <name evidence="1" type="ORF">RhiirA4_466587</name>
</gene>
<keyword evidence="2" id="KW-1185">Reference proteome</keyword>
<name>A0A2I1GU97_9GLOM</name>
<protein>
    <recommendedName>
        <fullName evidence="3">F-box domain-containing protein</fullName>
    </recommendedName>
</protein>